<accession>A0A645JR45</accession>
<dbReference type="EMBL" id="VSSQ01139313">
    <property type="protein sequence ID" value="MPN61963.1"/>
    <property type="molecule type" value="Genomic_DNA"/>
</dbReference>
<dbReference type="Pfam" id="PF03959">
    <property type="entry name" value="FSH1"/>
    <property type="match status" value="1"/>
</dbReference>
<feature type="domain" description="Serine hydrolase" evidence="1">
    <location>
        <begin position="44"/>
        <end position="86"/>
    </location>
</feature>
<comment type="caution">
    <text evidence="2">The sequence shown here is derived from an EMBL/GenBank/DDBJ whole genome shotgun (WGS) entry which is preliminary data.</text>
</comment>
<protein>
    <recommendedName>
        <fullName evidence="1">Serine hydrolase domain-containing protein</fullName>
    </recommendedName>
</protein>
<dbReference type="AlphaFoldDB" id="A0A645JR45"/>
<dbReference type="Gene3D" id="3.40.50.1820">
    <property type="entry name" value="alpha/beta hydrolase"/>
    <property type="match status" value="1"/>
</dbReference>
<dbReference type="InterPro" id="IPR029058">
    <property type="entry name" value="AB_hydrolase_fold"/>
</dbReference>
<organism evidence="2">
    <name type="scientific">bioreactor metagenome</name>
    <dbReference type="NCBI Taxonomy" id="1076179"/>
    <lineage>
        <taxon>unclassified sequences</taxon>
        <taxon>metagenomes</taxon>
        <taxon>ecological metagenomes</taxon>
    </lineage>
</organism>
<dbReference type="InterPro" id="IPR005645">
    <property type="entry name" value="FSH-like_dom"/>
</dbReference>
<evidence type="ECO:0000313" key="2">
    <source>
        <dbReference type="EMBL" id="MPN61963.1"/>
    </source>
</evidence>
<gene>
    <name evidence="2" type="ORF">SDC9_209709</name>
</gene>
<reference evidence="2" key="1">
    <citation type="submission" date="2019-08" db="EMBL/GenBank/DDBJ databases">
        <authorList>
            <person name="Kucharzyk K."/>
            <person name="Murdoch R.W."/>
            <person name="Higgins S."/>
            <person name="Loffler F."/>
        </authorList>
    </citation>
    <scope>NUCLEOTIDE SEQUENCE</scope>
</reference>
<name>A0A645JR45_9ZZZZ</name>
<dbReference type="SUPFAM" id="SSF53474">
    <property type="entry name" value="alpha/beta-Hydrolases"/>
    <property type="match status" value="1"/>
</dbReference>
<proteinExistence type="predicted"/>
<evidence type="ECO:0000259" key="1">
    <source>
        <dbReference type="Pfam" id="PF03959"/>
    </source>
</evidence>
<sequence>MQQMEQRLHVPGKILPEILLQYANVVAYIDSRFTFYQASPIRAVRKVTTPILYIHGEADHLVPASMSQELYQATKGPRQIYTFPQAEHVSAIFTDWKRYDTVIQNFTRSVNGVPERNIWPHTAFKRLTK</sequence>